<accession>A0AAD4QXA7</accession>
<evidence type="ECO:0000313" key="3">
    <source>
        <dbReference type="Proteomes" id="UP001201812"/>
    </source>
</evidence>
<feature type="chain" id="PRO_5042262625" description="Peptidase A1 domain-containing protein" evidence="1">
    <location>
        <begin position="17"/>
        <end position="376"/>
    </location>
</feature>
<keyword evidence="1" id="KW-0732">Signal</keyword>
<gene>
    <name evidence="2" type="ORF">DdX_19396</name>
</gene>
<proteinExistence type="predicted"/>
<protein>
    <recommendedName>
        <fullName evidence="4">Peptidase A1 domain-containing protein</fullName>
    </recommendedName>
</protein>
<keyword evidence="3" id="KW-1185">Reference proteome</keyword>
<evidence type="ECO:0000256" key="1">
    <source>
        <dbReference type="SAM" id="SignalP"/>
    </source>
</evidence>
<evidence type="ECO:0000313" key="2">
    <source>
        <dbReference type="EMBL" id="KAI1695771.1"/>
    </source>
</evidence>
<feature type="signal peptide" evidence="1">
    <location>
        <begin position="1"/>
        <end position="16"/>
    </location>
</feature>
<dbReference type="Gene3D" id="2.40.70.10">
    <property type="entry name" value="Acid Proteases"/>
    <property type="match status" value="1"/>
</dbReference>
<dbReference type="AlphaFoldDB" id="A0AAD4QXA7"/>
<reference evidence="2" key="1">
    <citation type="submission" date="2022-01" db="EMBL/GenBank/DDBJ databases">
        <title>Genome Sequence Resource for Two Populations of Ditylenchus destructor, the Migratory Endoparasitic Phytonematode.</title>
        <authorList>
            <person name="Zhang H."/>
            <person name="Lin R."/>
            <person name="Xie B."/>
        </authorList>
    </citation>
    <scope>NUCLEOTIDE SEQUENCE</scope>
    <source>
        <strain evidence="2">BazhouSP</strain>
    </source>
</reference>
<dbReference type="EMBL" id="JAKKPZ010000374">
    <property type="protein sequence ID" value="KAI1695771.1"/>
    <property type="molecule type" value="Genomic_DNA"/>
</dbReference>
<comment type="caution">
    <text evidence="2">The sequence shown here is derived from an EMBL/GenBank/DDBJ whole genome shotgun (WGS) entry which is preliminary data.</text>
</comment>
<dbReference type="Proteomes" id="UP001201812">
    <property type="component" value="Unassembled WGS sequence"/>
</dbReference>
<name>A0AAD4QXA7_9BILA</name>
<evidence type="ECO:0008006" key="4">
    <source>
        <dbReference type="Google" id="ProtNLM"/>
    </source>
</evidence>
<sequence>MITMIILSLFFLPILCRPSADAPRLSGIFQRQFRDNLVRNSEAFGPSDAAFRREKTEAFRRQFSYSKKSNHIFDSLELEKIHKTNLDVWPSTLRHINGLRMGNRKAANLSDGSRVELDLYHPFTNPGCYWSFFDQVLTANISVGTPPKTLLVDVDFFKTSELILVDKNATMPTEAKCLVDLYSSSNSSTCVDQNKNTSEWRLMMDTFKIGAVSGNVSIKVVEDSDWIALLGGTMGLSAFSSSIDNSSGLNFVDQLGKMGVNSPEWTVPCNGSLSGNVVLNVNGSGRVVFTPSDYIAFKSWYIREGDDYDSNSGYYIEACIVDVGMAYSYWIEEYLHVDEFILAGYSFYRNHCLAHNYKTGEFGIATSVNNDGIKYY</sequence>
<dbReference type="InterPro" id="IPR021109">
    <property type="entry name" value="Peptidase_aspartic_dom_sf"/>
</dbReference>
<dbReference type="SUPFAM" id="SSF50630">
    <property type="entry name" value="Acid proteases"/>
    <property type="match status" value="1"/>
</dbReference>
<organism evidence="2 3">
    <name type="scientific">Ditylenchus destructor</name>
    <dbReference type="NCBI Taxonomy" id="166010"/>
    <lineage>
        <taxon>Eukaryota</taxon>
        <taxon>Metazoa</taxon>
        <taxon>Ecdysozoa</taxon>
        <taxon>Nematoda</taxon>
        <taxon>Chromadorea</taxon>
        <taxon>Rhabditida</taxon>
        <taxon>Tylenchina</taxon>
        <taxon>Tylenchomorpha</taxon>
        <taxon>Sphaerularioidea</taxon>
        <taxon>Anguinidae</taxon>
        <taxon>Anguininae</taxon>
        <taxon>Ditylenchus</taxon>
    </lineage>
</organism>